<evidence type="ECO:0000313" key="1">
    <source>
        <dbReference type="EMBL" id="GAA3931716.1"/>
    </source>
</evidence>
<proteinExistence type="predicted"/>
<comment type="caution">
    <text evidence="1">The sequence shown here is derived from an EMBL/GenBank/DDBJ whole genome shotgun (WGS) entry which is preliminary data.</text>
</comment>
<keyword evidence="2" id="KW-1185">Reference proteome</keyword>
<protein>
    <submittedName>
        <fullName evidence="1">Uncharacterized protein</fullName>
    </submittedName>
</protein>
<dbReference type="Proteomes" id="UP001501565">
    <property type="component" value="Unassembled WGS sequence"/>
</dbReference>
<reference evidence="2" key="1">
    <citation type="journal article" date="2019" name="Int. J. Syst. Evol. Microbiol.">
        <title>The Global Catalogue of Microorganisms (GCM) 10K type strain sequencing project: providing services to taxonomists for standard genome sequencing and annotation.</title>
        <authorList>
            <consortium name="The Broad Institute Genomics Platform"/>
            <consortium name="The Broad Institute Genome Sequencing Center for Infectious Disease"/>
            <person name="Wu L."/>
            <person name="Ma J."/>
        </authorList>
    </citation>
    <scope>NUCLEOTIDE SEQUENCE [LARGE SCALE GENOMIC DNA]</scope>
    <source>
        <strain evidence="2">JCM 17551</strain>
    </source>
</reference>
<sequence>MKYLTALMLTLCITACGEQVQAPKAKTHEDIFVLIENGGTIASEDQGEALNTALHLLQQLTSLSRRKATSDTQIHIILSALPNRIAWSGTAGQLLSQAEDVKNLIVFKPTFSDLVMAFDQIETTVNLTQPDSIRLYWIGSTVHVPFQQGNDPIDVVVPQEVPSELALANLASKLTTLKIMRVHPDQDKVLQAYLGSLGILKRARSGDIDFELLGEAQTKSRLNTLL</sequence>
<evidence type="ECO:0000313" key="2">
    <source>
        <dbReference type="Proteomes" id="UP001501565"/>
    </source>
</evidence>
<gene>
    <name evidence="1" type="ORF">GCM10022277_30700</name>
</gene>
<accession>A0ABP7MWV1</accession>
<dbReference type="RefSeq" id="WP_344799448.1">
    <property type="nucleotide sequence ID" value="NZ_BAABBN010000007.1"/>
</dbReference>
<organism evidence="1 2">
    <name type="scientific">Litoribacillus peritrichatus</name>
    <dbReference type="NCBI Taxonomy" id="718191"/>
    <lineage>
        <taxon>Bacteria</taxon>
        <taxon>Pseudomonadati</taxon>
        <taxon>Pseudomonadota</taxon>
        <taxon>Gammaproteobacteria</taxon>
        <taxon>Oceanospirillales</taxon>
        <taxon>Oceanospirillaceae</taxon>
        <taxon>Litoribacillus</taxon>
    </lineage>
</organism>
<name>A0ABP7MWV1_9GAMM</name>
<dbReference type="EMBL" id="BAABBN010000007">
    <property type="protein sequence ID" value="GAA3931716.1"/>
    <property type="molecule type" value="Genomic_DNA"/>
</dbReference>